<name>A0A835U9N0_VANPL</name>
<dbReference type="PANTHER" id="PTHR35319">
    <property type="match status" value="1"/>
</dbReference>
<sequence>MNYGKFVPKALPFAPELSQSIPVTAVPLKRHMRFMKLRLDRVLSGNYEASTHEEALASNNADLRFNKPGKWLAHYPK</sequence>
<dbReference type="AlphaFoldDB" id="A0A835U9N0"/>
<dbReference type="InterPro" id="IPR019616">
    <property type="entry name" value="Ycf54"/>
</dbReference>
<dbReference type="Proteomes" id="UP000639772">
    <property type="component" value="Unassembled WGS sequence"/>
</dbReference>
<reference evidence="3 4" key="1">
    <citation type="journal article" date="2020" name="Nat. Food">
        <title>A phased Vanilla planifolia genome enables genetic improvement of flavour and production.</title>
        <authorList>
            <person name="Hasing T."/>
            <person name="Tang H."/>
            <person name="Brym M."/>
            <person name="Khazi F."/>
            <person name="Huang T."/>
            <person name="Chambers A.H."/>
        </authorList>
    </citation>
    <scope>NUCLEOTIDE SEQUENCE [LARGE SCALE GENOMIC DNA]</scope>
    <source>
        <tissue evidence="2">Leaf</tissue>
    </source>
</reference>
<dbReference type="EMBL" id="JADCNM010000014">
    <property type="protein sequence ID" value="KAG0453383.1"/>
    <property type="molecule type" value="Genomic_DNA"/>
</dbReference>
<dbReference type="OrthoDB" id="5200at2759"/>
<evidence type="ECO:0000313" key="1">
    <source>
        <dbReference type="EMBL" id="KAG0452323.1"/>
    </source>
</evidence>
<gene>
    <name evidence="2" type="ORF">HPP92_024687</name>
    <name evidence="1" type="ORF">HPP92_024987</name>
</gene>
<organism evidence="2 4">
    <name type="scientific">Vanilla planifolia</name>
    <name type="common">Vanilla</name>
    <dbReference type="NCBI Taxonomy" id="51239"/>
    <lineage>
        <taxon>Eukaryota</taxon>
        <taxon>Viridiplantae</taxon>
        <taxon>Streptophyta</taxon>
        <taxon>Embryophyta</taxon>
        <taxon>Tracheophyta</taxon>
        <taxon>Spermatophyta</taxon>
        <taxon>Magnoliopsida</taxon>
        <taxon>Liliopsida</taxon>
        <taxon>Asparagales</taxon>
        <taxon>Orchidaceae</taxon>
        <taxon>Vanilloideae</taxon>
        <taxon>Vanilleae</taxon>
        <taxon>Vanilla</taxon>
    </lineage>
</organism>
<dbReference type="EMBL" id="JADCNL010000014">
    <property type="protein sequence ID" value="KAG0452323.1"/>
    <property type="molecule type" value="Genomic_DNA"/>
</dbReference>
<dbReference type="PANTHER" id="PTHR35319:SF2">
    <property type="entry name" value="YCF54"/>
    <property type="match status" value="1"/>
</dbReference>
<evidence type="ECO:0000313" key="2">
    <source>
        <dbReference type="EMBL" id="KAG0453383.1"/>
    </source>
</evidence>
<proteinExistence type="predicted"/>
<keyword evidence="3" id="KW-1185">Reference proteome</keyword>
<comment type="caution">
    <text evidence="2">The sequence shown here is derived from an EMBL/GenBank/DDBJ whole genome shotgun (WGS) entry which is preliminary data.</text>
</comment>
<protein>
    <submittedName>
        <fullName evidence="2">Uncharacterized protein</fullName>
    </submittedName>
</protein>
<dbReference type="Proteomes" id="UP000636800">
    <property type="component" value="Unassembled WGS sequence"/>
</dbReference>
<evidence type="ECO:0000313" key="3">
    <source>
        <dbReference type="Proteomes" id="UP000636800"/>
    </source>
</evidence>
<accession>A0A835U9N0</accession>
<evidence type="ECO:0000313" key="4">
    <source>
        <dbReference type="Proteomes" id="UP000639772"/>
    </source>
</evidence>